<evidence type="ECO:0000256" key="6">
    <source>
        <dbReference type="ARBA" id="ARBA00025220"/>
    </source>
</evidence>
<feature type="transmembrane region" description="Helical" evidence="7">
    <location>
        <begin position="12"/>
        <end position="33"/>
    </location>
</feature>
<evidence type="ECO:0000256" key="1">
    <source>
        <dbReference type="ARBA" id="ARBA00004141"/>
    </source>
</evidence>
<dbReference type="PRINTS" id="PR00342">
    <property type="entry name" value="RHESUSRHD"/>
</dbReference>
<dbReference type="InterPro" id="IPR029020">
    <property type="entry name" value="Ammonium/urea_transptr"/>
</dbReference>
<comment type="function">
    <text evidence="6">Functions as an ammonia transporter. May play a role in the elimination of ammonia in the gill.</text>
</comment>
<feature type="transmembrane region" description="Helical" evidence="7">
    <location>
        <begin position="126"/>
        <end position="150"/>
    </location>
</feature>
<dbReference type="Gene3D" id="1.10.3430.10">
    <property type="entry name" value="Ammonium transporter AmtB like domains"/>
    <property type="match status" value="1"/>
</dbReference>
<feature type="transmembrane region" description="Helical" evidence="7">
    <location>
        <begin position="200"/>
        <end position="219"/>
    </location>
</feature>
<sequence>MAPQYAPSLRSRLPLVAFLLETIFILLFFLYLFRNVHIANNGNAFLSAEFQDIHVMIFMGFGFLATFLLRYAVAIQWAVLMNGFLLPQRHHRREIHINIKSVIEAELCAASALVVMGAVHGKTNPVQLLLMALVEVTGFVVNQWILRTLLSVREVLLSQIKVFILYIYIYFSLCLVSWVLHREGIEPVHEKEKTDHKTGLFAMNILPFSLPHMFLWMFWPSFNSTLVGDHKWERGLKLTVIYGTYLSLAVSVVMAMSVSMLTSSKGKMNMVHVQSSTLSGGVAIGVAMTAVHTPWIAMTIGLSLISLGIPLHEDKPTSNHMLFAFECHDTCSVLNFALLFLRLASNESTIAVQIAVYHICVLLIKACMSLVMGTATGLFLKWSIWRPQLDRKCFDDQAFWELKGFVHLHHSKYVVYNDLTPLLNLAVFAFIFYNLKVELMTLNLITFTNMSMIANYVFVSLVVSKFGCTEIKNLWTNL</sequence>
<organism evidence="9 10">
    <name type="scientific">Sinocyclocheilus anshuiensis</name>
    <dbReference type="NCBI Taxonomy" id="1608454"/>
    <lineage>
        <taxon>Eukaryota</taxon>
        <taxon>Metazoa</taxon>
        <taxon>Chordata</taxon>
        <taxon>Craniata</taxon>
        <taxon>Vertebrata</taxon>
        <taxon>Euteleostomi</taxon>
        <taxon>Actinopterygii</taxon>
        <taxon>Neopterygii</taxon>
        <taxon>Teleostei</taxon>
        <taxon>Ostariophysi</taxon>
        <taxon>Cypriniformes</taxon>
        <taxon>Cyprinidae</taxon>
        <taxon>Cyprininae</taxon>
        <taxon>Sinocyclocheilus</taxon>
    </lineage>
</organism>
<feature type="domain" description="Ammonium transporter AmtB-like" evidence="8">
    <location>
        <begin position="25"/>
        <end position="381"/>
    </location>
</feature>
<reference evidence="9" key="2">
    <citation type="submission" date="2025-09" db="UniProtKB">
        <authorList>
            <consortium name="Ensembl"/>
        </authorList>
    </citation>
    <scope>IDENTIFICATION</scope>
</reference>
<dbReference type="Pfam" id="PF00909">
    <property type="entry name" value="Ammonium_transp"/>
    <property type="match status" value="1"/>
</dbReference>
<dbReference type="Ensembl" id="ENSSANT00000005787.1">
    <property type="protein sequence ID" value="ENSSANP00000005377.1"/>
    <property type="gene ID" value="ENSSANG00000002941.1"/>
</dbReference>
<evidence type="ECO:0000256" key="5">
    <source>
        <dbReference type="ARBA" id="ARBA00023136"/>
    </source>
</evidence>
<keyword evidence="3 7" id="KW-0812">Transmembrane</keyword>
<dbReference type="GO" id="GO:0008519">
    <property type="term" value="F:ammonium channel activity"/>
    <property type="evidence" value="ECO:0007669"/>
    <property type="project" value="InterPro"/>
</dbReference>
<dbReference type="GO" id="GO:0097272">
    <property type="term" value="P:ammonium homeostasis"/>
    <property type="evidence" value="ECO:0007669"/>
    <property type="project" value="TreeGrafter"/>
</dbReference>
<dbReference type="GO" id="GO:0005886">
    <property type="term" value="C:plasma membrane"/>
    <property type="evidence" value="ECO:0007669"/>
    <property type="project" value="InterPro"/>
</dbReference>
<feature type="transmembrane region" description="Helical" evidence="7">
    <location>
        <begin position="413"/>
        <end position="433"/>
    </location>
</feature>
<dbReference type="SUPFAM" id="SSF111352">
    <property type="entry name" value="Ammonium transporter"/>
    <property type="match status" value="2"/>
</dbReference>
<dbReference type="InterPro" id="IPR002229">
    <property type="entry name" value="RhesusRHD"/>
</dbReference>
<evidence type="ECO:0000313" key="9">
    <source>
        <dbReference type="Ensembl" id="ENSSANP00000005377.1"/>
    </source>
</evidence>
<feature type="transmembrane region" description="Helical" evidence="7">
    <location>
        <begin position="240"/>
        <end position="262"/>
    </location>
</feature>
<dbReference type="InterPro" id="IPR024041">
    <property type="entry name" value="NH4_transpt_AmtB-like_dom"/>
</dbReference>
<reference evidence="9" key="1">
    <citation type="submission" date="2025-08" db="UniProtKB">
        <authorList>
            <consortium name="Ensembl"/>
        </authorList>
    </citation>
    <scope>IDENTIFICATION</scope>
</reference>
<dbReference type="Proteomes" id="UP000472260">
    <property type="component" value="Unassembled WGS sequence"/>
</dbReference>
<feature type="transmembrane region" description="Helical" evidence="7">
    <location>
        <begin position="53"/>
        <end position="80"/>
    </location>
</feature>
<feature type="transmembrane region" description="Helical" evidence="7">
    <location>
        <begin position="321"/>
        <end position="343"/>
    </location>
</feature>
<evidence type="ECO:0000256" key="2">
    <source>
        <dbReference type="ARBA" id="ARBA00011036"/>
    </source>
</evidence>
<evidence type="ECO:0000256" key="7">
    <source>
        <dbReference type="SAM" id="Phobius"/>
    </source>
</evidence>
<accession>A0A671KHC2</accession>
<feature type="transmembrane region" description="Helical" evidence="7">
    <location>
        <begin position="282"/>
        <end position="309"/>
    </location>
</feature>
<comment type="subcellular location">
    <subcellularLocation>
        <location evidence="1">Membrane</location>
        <topology evidence="1">Multi-pass membrane protein</topology>
    </subcellularLocation>
</comment>
<evidence type="ECO:0000259" key="8">
    <source>
        <dbReference type="Pfam" id="PF00909"/>
    </source>
</evidence>
<name>A0A671KHC2_9TELE</name>
<feature type="transmembrane region" description="Helical" evidence="7">
    <location>
        <begin position="162"/>
        <end position="180"/>
    </location>
</feature>
<dbReference type="PANTHER" id="PTHR11730">
    <property type="entry name" value="AMMONIUM TRANSPORTER"/>
    <property type="match status" value="1"/>
</dbReference>
<proteinExistence type="inferred from homology"/>
<keyword evidence="5 7" id="KW-0472">Membrane</keyword>
<comment type="similarity">
    <text evidence="2">Belongs to the ammonium transporter (TC 2.A.49) family. Rh subfamily.</text>
</comment>
<feature type="transmembrane region" description="Helical" evidence="7">
    <location>
        <begin position="439"/>
        <end position="463"/>
    </location>
</feature>
<evidence type="ECO:0000256" key="3">
    <source>
        <dbReference type="ARBA" id="ARBA00022692"/>
    </source>
</evidence>
<feature type="transmembrane region" description="Helical" evidence="7">
    <location>
        <begin position="355"/>
        <end position="380"/>
    </location>
</feature>
<evidence type="ECO:0000256" key="4">
    <source>
        <dbReference type="ARBA" id="ARBA00022989"/>
    </source>
</evidence>
<dbReference type="AlphaFoldDB" id="A0A671KHC2"/>
<protein>
    <submittedName>
        <fullName evidence="9">Rh blood group, D antigen</fullName>
    </submittedName>
</protein>
<dbReference type="PANTHER" id="PTHR11730:SF120">
    <property type="entry name" value="RH BLOOD GROUP, D ANTIGEN"/>
    <property type="match status" value="1"/>
</dbReference>
<keyword evidence="4 7" id="KW-1133">Transmembrane helix</keyword>
<evidence type="ECO:0000313" key="10">
    <source>
        <dbReference type="Proteomes" id="UP000472260"/>
    </source>
</evidence>
<keyword evidence="10" id="KW-1185">Reference proteome</keyword>